<keyword evidence="2" id="KW-1185">Reference proteome</keyword>
<proteinExistence type="predicted"/>
<sequence>MKRVKLVLGALSQPSSHFHRPKCFQCESYLQLLQS</sequence>
<comment type="caution">
    <text evidence="1">The sequence shown here is derived from an EMBL/GenBank/DDBJ whole genome shotgun (WGS) entry which is preliminary data.</text>
</comment>
<dbReference type="AlphaFoldDB" id="A0A9Q0VZP9"/>
<evidence type="ECO:0000313" key="1">
    <source>
        <dbReference type="EMBL" id="KAJ6757356.1"/>
    </source>
</evidence>
<dbReference type="EMBL" id="JAPFFM010000007">
    <property type="protein sequence ID" value="KAJ6757356.1"/>
    <property type="molecule type" value="Genomic_DNA"/>
</dbReference>
<reference evidence="1" key="1">
    <citation type="submission" date="2022-11" db="EMBL/GenBank/DDBJ databases">
        <authorList>
            <person name="Hyden B.L."/>
            <person name="Feng K."/>
            <person name="Yates T."/>
            <person name="Jawdy S."/>
            <person name="Smart L.B."/>
            <person name="Muchero W."/>
        </authorList>
    </citation>
    <scope>NUCLEOTIDE SEQUENCE</scope>
    <source>
        <tissue evidence="1">Shoot tip</tissue>
    </source>
</reference>
<evidence type="ECO:0000313" key="2">
    <source>
        <dbReference type="Proteomes" id="UP001151752"/>
    </source>
</evidence>
<dbReference type="Proteomes" id="UP001151752">
    <property type="component" value="Chromosome 13"/>
</dbReference>
<protein>
    <submittedName>
        <fullName evidence="1">Uncharacterized protein</fullName>
    </submittedName>
</protein>
<organism evidence="1 2">
    <name type="scientific">Salix koriyanagi</name>
    <dbReference type="NCBI Taxonomy" id="2511006"/>
    <lineage>
        <taxon>Eukaryota</taxon>
        <taxon>Viridiplantae</taxon>
        <taxon>Streptophyta</taxon>
        <taxon>Embryophyta</taxon>
        <taxon>Tracheophyta</taxon>
        <taxon>Spermatophyta</taxon>
        <taxon>Magnoliopsida</taxon>
        <taxon>eudicotyledons</taxon>
        <taxon>Gunneridae</taxon>
        <taxon>Pentapetalae</taxon>
        <taxon>rosids</taxon>
        <taxon>fabids</taxon>
        <taxon>Malpighiales</taxon>
        <taxon>Salicaceae</taxon>
        <taxon>Saliceae</taxon>
        <taxon>Salix</taxon>
    </lineage>
</organism>
<reference evidence="1" key="2">
    <citation type="journal article" date="2023" name="Int. J. Mol. Sci.">
        <title>De Novo Assembly and Annotation of 11 Diverse Shrub Willow (Salix) Genomes Reveals Novel Gene Organization in Sex-Linked Regions.</title>
        <authorList>
            <person name="Hyden B."/>
            <person name="Feng K."/>
            <person name="Yates T.B."/>
            <person name="Jawdy S."/>
            <person name="Cereghino C."/>
            <person name="Smart L.B."/>
            <person name="Muchero W."/>
        </authorList>
    </citation>
    <scope>NUCLEOTIDE SEQUENCE</scope>
    <source>
        <tissue evidence="1">Shoot tip</tissue>
    </source>
</reference>
<name>A0A9Q0VZP9_9ROSI</name>
<gene>
    <name evidence="1" type="ORF">OIU74_026580</name>
</gene>
<accession>A0A9Q0VZP9</accession>